<dbReference type="PANTHER" id="PTHR31845:SF19">
    <property type="entry name" value="TRANSCRIPTION FACTOR DOMAIN-CONTAINING PROTEIN"/>
    <property type="match status" value="1"/>
</dbReference>
<keyword evidence="2" id="KW-0805">Transcription regulation</keyword>
<dbReference type="GO" id="GO:0000976">
    <property type="term" value="F:transcription cis-regulatory region binding"/>
    <property type="evidence" value="ECO:0007669"/>
    <property type="project" value="TreeGrafter"/>
</dbReference>
<evidence type="ECO:0000313" key="7">
    <source>
        <dbReference type="Proteomes" id="UP001149165"/>
    </source>
</evidence>
<keyword evidence="5" id="KW-0539">Nucleus</keyword>
<reference evidence="6" key="2">
    <citation type="journal article" date="2023" name="IMA Fungus">
        <title>Comparative genomic study of the Penicillium genus elucidates a diverse pangenome and 15 lateral gene transfer events.</title>
        <authorList>
            <person name="Petersen C."/>
            <person name="Sorensen T."/>
            <person name="Nielsen M.R."/>
            <person name="Sondergaard T.E."/>
            <person name="Sorensen J.L."/>
            <person name="Fitzpatrick D.A."/>
            <person name="Frisvad J.C."/>
            <person name="Nielsen K.L."/>
        </authorList>
    </citation>
    <scope>NUCLEOTIDE SEQUENCE</scope>
    <source>
        <strain evidence="6">IBT 30069</strain>
    </source>
</reference>
<organism evidence="6 7">
    <name type="scientific">Penicillium angulare</name>
    <dbReference type="NCBI Taxonomy" id="116970"/>
    <lineage>
        <taxon>Eukaryota</taxon>
        <taxon>Fungi</taxon>
        <taxon>Dikarya</taxon>
        <taxon>Ascomycota</taxon>
        <taxon>Pezizomycotina</taxon>
        <taxon>Eurotiomycetes</taxon>
        <taxon>Eurotiomycetidae</taxon>
        <taxon>Eurotiales</taxon>
        <taxon>Aspergillaceae</taxon>
        <taxon>Penicillium</taxon>
    </lineage>
</organism>
<dbReference type="CDD" id="cd12148">
    <property type="entry name" value="fungal_TF_MHR"/>
    <property type="match status" value="1"/>
</dbReference>
<comment type="subcellular location">
    <subcellularLocation>
        <location evidence="1">Nucleus</location>
    </subcellularLocation>
</comment>
<gene>
    <name evidence="6" type="ORF">N7456_011342</name>
</gene>
<dbReference type="GO" id="GO:0000981">
    <property type="term" value="F:DNA-binding transcription factor activity, RNA polymerase II-specific"/>
    <property type="evidence" value="ECO:0007669"/>
    <property type="project" value="TreeGrafter"/>
</dbReference>
<proteinExistence type="predicted"/>
<dbReference type="OrthoDB" id="4109973at2759"/>
<keyword evidence="3" id="KW-0238">DNA-binding</keyword>
<keyword evidence="4" id="KW-0804">Transcription</keyword>
<dbReference type="EMBL" id="JAPQKH010000007">
    <property type="protein sequence ID" value="KAJ5087726.1"/>
    <property type="molecule type" value="Genomic_DNA"/>
</dbReference>
<dbReference type="AlphaFoldDB" id="A0A9W9ETM4"/>
<dbReference type="PANTHER" id="PTHR31845">
    <property type="entry name" value="FINGER DOMAIN PROTEIN, PUTATIVE-RELATED"/>
    <property type="match status" value="1"/>
</dbReference>
<evidence type="ECO:0000256" key="2">
    <source>
        <dbReference type="ARBA" id="ARBA00023015"/>
    </source>
</evidence>
<evidence type="ECO:0000256" key="3">
    <source>
        <dbReference type="ARBA" id="ARBA00023125"/>
    </source>
</evidence>
<evidence type="ECO:0000256" key="4">
    <source>
        <dbReference type="ARBA" id="ARBA00023163"/>
    </source>
</evidence>
<evidence type="ECO:0000256" key="5">
    <source>
        <dbReference type="ARBA" id="ARBA00023242"/>
    </source>
</evidence>
<dbReference type="InterPro" id="IPR051089">
    <property type="entry name" value="prtT"/>
</dbReference>
<dbReference type="GO" id="GO:0005634">
    <property type="term" value="C:nucleus"/>
    <property type="evidence" value="ECO:0007669"/>
    <property type="project" value="UniProtKB-SubCell"/>
</dbReference>
<dbReference type="Proteomes" id="UP001149165">
    <property type="component" value="Unassembled WGS sequence"/>
</dbReference>
<protein>
    <submittedName>
        <fullName evidence="6">Uncharacterized protein</fullName>
    </submittedName>
</protein>
<sequence length="389" mass="43743">MKWAIASSIKTVEIVQAILNMQYWAPMTQRQSDDPSWLRLSHAVQLAKEIGLDKPTTIAEQVSFLCPNGTAKQKACLTQNFERTWYHCFISDKSFGIISGKSSLVSWSQIPKSVSDWWQKAMASPHDRVVSGVVEMRQLLVKLLQQGKRKDKAPSCILKWYSQALIDMEQVLSLRCAPDEKPSSLYLPILAFYIDHSALILGAQALRELATLESADTTDEVITISRKNANVASRLLDHVIYDRVFQDCKVGYHNNQFLMMCHASTEILNAINRGALDPGEIEQAAERSFTVAKRMEEISRYIPATSAVHLYFDISHFLSREIRKASDIGKSTLEKTDSTSSCATGEWLKLIDENTIDLSNWLDEGLFGSDPMLDAETRNFIEDGTIADV</sequence>
<comment type="caution">
    <text evidence="6">The sequence shown here is derived from an EMBL/GenBank/DDBJ whole genome shotgun (WGS) entry which is preliminary data.</text>
</comment>
<evidence type="ECO:0000256" key="1">
    <source>
        <dbReference type="ARBA" id="ARBA00004123"/>
    </source>
</evidence>
<reference evidence="6" key="1">
    <citation type="submission" date="2022-11" db="EMBL/GenBank/DDBJ databases">
        <authorList>
            <person name="Petersen C."/>
        </authorList>
    </citation>
    <scope>NUCLEOTIDE SEQUENCE</scope>
    <source>
        <strain evidence="6">IBT 30069</strain>
    </source>
</reference>
<evidence type="ECO:0000313" key="6">
    <source>
        <dbReference type="EMBL" id="KAJ5087726.1"/>
    </source>
</evidence>
<name>A0A9W9ETM4_9EURO</name>
<keyword evidence="7" id="KW-1185">Reference proteome</keyword>
<accession>A0A9W9ETM4</accession>